<reference evidence="4 5" key="1">
    <citation type="submission" date="2019-08" db="EMBL/GenBank/DDBJ databases">
        <authorList>
            <person name="Ye J."/>
        </authorList>
    </citation>
    <scope>NUCLEOTIDE SEQUENCE [LARGE SCALE GENOMIC DNA]</scope>
    <source>
        <strain evidence="4 5">TK008</strain>
    </source>
</reference>
<dbReference type="PROSITE" id="PS50921">
    <property type="entry name" value="ANTAR"/>
    <property type="match status" value="1"/>
</dbReference>
<dbReference type="SMART" id="SM01012">
    <property type="entry name" value="ANTAR"/>
    <property type="match status" value="1"/>
</dbReference>
<dbReference type="SUPFAM" id="SSF52172">
    <property type="entry name" value="CheY-like"/>
    <property type="match status" value="1"/>
</dbReference>
<dbReference type="Gene3D" id="1.10.10.10">
    <property type="entry name" value="Winged helix-like DNA-binding domain superfamily/Winged helix DNA-binding domain"/>
    <property type="match status" value="1"/>
</dbReference>
<keyword evidence="1" id="KW-0597">Phosphoprotein</keyword>
<dbReference type="InterPro" id="IPR001789">
    <property type="entry name" value="Sig_transdc_resp-reg_receiver"/>
</dbReference>
<sequence>MSSHLLTIIIVDSDPERARTICDGSAGLPDAKYSLVAPGPALARRIAALRPDLVLIDADNASRDEMEELTIASGPMERPVAVFVNQSDSALTRAMIEAGVAAYVVDGLTPGRVGPVVDAAIARFNMLQKVRAELDATRAALEDRKVIDRAKGIVMRARGISEDEAYALMRRNAMEKGRRIADIARAIVTAAEVLK</sequence>
<dbReference type="InterPro" id="IPR008327">
    <property type="entry name" value="Sig_transdc_resp-reg_antiterm"/>
</dbReference>
<evidence type="ECO:0000259" key="2">
    <source>
        <dbReference type="PROSITE" id="PS50110"/>
    </source>
</evidence>
<dbReference type="RefSeq" id="WP_147096431.1">
    <property type="nucleotide sequence ID" value="NZ_JBHUFH010000002.1"/>
</dbReference>
<dbReference type="InterPro" id="IPR011006">
    <property type="entry name" value="CheY-like_superfamily"/>
</dbReference>
<dbReference type="InterPro" id="IPR005561">
    <property type="entry name" value="ANTAR"/>
</dbReference>
<name>A0A5C6S7W3_9RHOB</name>
<accession>A0A5C6S7W3</accession>
<evidence type="ECO:0000256" key="1">
    <source>
        <dbReference type="PROSITE-ProRule" id="PRU00169"/>
    </source>
</evidence>
<dbReference type="GO" id="GO:0003723">
    <property type="term" value="F:RNA binding"/>
    <property type="evidence" value="ECO:0007669"/>
    <property type="project" value="InterPro"/>
</dbReference>
<dbReference type="EMBL" id="VOPL01000001">
    <property type="protein sequence ID" value="TXB70949.1"/>
    <property type="molecule type" value="Genomic_DNA"/>
</dbReference>
<dbReference type="Proteomes" id="UP000321562">
    <property type="component" value="Unassembled WGS sequence"/>
</dbReference>
<dbReference type="PROSITE" id="PS50110">
    <property type="entry name" value="RESPONSE_REGULATORY"/>
    <property type="match status" value="1"/>
</dbReference>
<feature type="domain" description="ANTAR" evidence="3">
    <location>
        <begin position="127"/>
        <end position="188"/>
    </location>
</feature>
<dbReference type="PIRSF" id="PIRSF036382">
    <property type="entry name" value="RR_antiterm"/>
    <property type="match status" value="1"/>
</dbReference>
<gene>
    <name evidence="4" type="ORF">FQV27_03635</name>
</gene>
<feature type="modified residue" description="4-aspartylphosphate" evidence="1">
    <location>
        <position position="57"/>
    </location>
</feature>
<dbReference type="GO" id="GO:0000160">
    <property type="term" value="P:phosphorelay signal transduction system"/>
    <property type="evidence" value="ECO:0007669"/>
    <property type="project" value="InterPro"/>
</dbReference>
<organism evidence="4 5">
    <name type="scientific">Paracoccus aurantiacus</name>
    <dbReference type="NCBI Taxonomy" id="2599412"/>
    <lineage>
        <taxon>Bacteria</taxon>
        <taxon>Pseudomonadati</taxon>
        <taxon>Pseudomonadota</taxon>
        <taxon>Alphaproteobacteria</taxon>
        <taxon>Rhodobacterales</taxon>
        <taxon>Paracoccaceae</taxon>
        <taxon>Paracoccus</taxon>
    </lineage>
</organism>
<dbReference type="Pfam" id="PF03861">
    <property type="entry name" value="ANTAR"/>
    <property type="match status" value="1"/>
</dbReference>
<keyword evidence="5" id="KW-1185">Reference proteome</keyword>
<evidence type="ECO:0000313" key="4">
    <source>
        <dbReference type="EMBL" id="TXB70949.1"/>
    </source>
</evidence>
<comment type="caution">
    <text evidence="4">The sequence shown here is derived from an EMBL/GenBank/DDBJ whole genome shotgun (WGS) entry which is preliminary data.</text>
</comment>
<dbReference type="OrthoDB" id="9795002at2"/>
<dbReference type="Gene3D" id="3.40.50.2300">
    <property type="match status" value="1"/>
</dbReference>
<dbReference type="InterPro" id="IPR036388">
    <property type="entry name" value="WH-like_DNA-bd_sf"/>
</dbReference>
<evidence type="ECO:0000313" key="5">
    <source>
        <dbReference type="Proteomes" id="UP000321562"/>
    </source>
</evidence>
<feature type="domain" description="Response regulatory" evidence="2">
    <location>
        <begin position="7"/>
        <end position="121"/>
    </location>
</feature>
<protein>
    <submittedName>
        <fullName evidence="4">ANTAR domain-containing protein</fullName>
    </submittedName>
</protein>
<dbReference type="AlphaFoldDB" id="A0A5C6S7W3"/>
<evidence type="ECO:0000259" key="3">
    <source>
        <dbReference type="PROSITE" id="PS50921"/>
    </source>
</evidence>
<proteinExistence type="predicted"/>